<feature type="compositionally biased region" description="Basic and acidic residues" evidence="1">
    <location>
        <begin position="15"/>
        <end position="29"/>
    </location>
</feature>
<reference evidence="2 3" key="1">
    <citation type="journal article" date="2023" name="Hortic Res">
        <title>Pangenome of water caltrop reveals structural variations and asymmetric subgenome divergence after allopolyploidization.</title>
        <authorList>
            <person name="Zhang X."/>
            <person name="Chen Y."/>
            <person name="Wang L."/>
            <person name="Yuan Y."/>
            <person name="Fang M."/>
            <person name="Shi L."/>
            <person name="Lu R."/>
            <person name="Comes H.P."/>
            <person name="Ma Y."/>
            <person name="Chen Y."/>
            <person name="Huang G."/>
            <person name="Zhou Y."/>
            <person name="Zheng Z."/>
            <person name="Qiu Y."/>
        </authorList>
    </citation>
    <scope>NUCLEOTIDE SEQUENCE [LARGE SCALE GENOMIC DNA]</scope>
    <source>
        <tissue evidence="2">Roots</tissue>
    </source>
</reference>
<dbReference type="EMBL" id="JAXIOK010000015">
    <property type="protein sequence ID" value="KAK4754197.1"/>
    <property type="molecule type" value="Genomic_DNA"/>
</dbReference>
<sequence>MGGYETLESIESEKFRENREVDRLERSRELNWPQDRRRKSRKGRGEGRG</sequence>
<protein>
    <submittedName>
        <fullName evidence="2">Uncharacterized protein</fullName>
    </submittedName>
</protein>
<organism evidence="2 3">
    <name type="scientific">Trapa incisa</name>
    <dbReference type="NCBI Taxonomy" id="236973"/>
    <lineage>
        <taxon>Eukaryota</taxon>
        <taxon>Viridiplantae</taxon>
        <taxon>Streptophyta</taxon>
        <taxon>Embryophyta</taxon>
        <taxon>Tracheophyta</taxon>
        <taxon>Spermatophyta</taxon>
        <taxon>Magnoliopsida</taxon>
        <taxon>eudicotyledons</taxon>
        <taxon>Gunneridae</taxon>
        <taxon>Pentapetalae</taxon>
        <taxon>rosids</taxon>
        <taxon>malvids</taxon>
        <taxon>Myrtales</taxon>
        <taxon>Lythraceae</taxon>
        <taxon>Trapa</taxon>
    </lineage>
</organism>
<evidence type="ECO:0000313" key="3">
    <source>
        <dbReference type="Proteomes" id="UP001345219"/>
    </source>
</evidence>
<name>A0AAN7JWJ8_9MYRT</name>
<comment type="caution">
    <text evidence="2">The sequence shown here is derived from an EMBL/GenBank/DDBJ whole genome shotgun (WGS) entry which is preliminary data.</text>
</comment>
<evidence type="ECO:0000313" key="2">
    <source>
        <dbReference type="EMBL" id="KAK4754197.1"/>
    </source>
</evidence>
<keyword evidence="3" id="KW-1185">Reference proteome</keyword>
<feature type="region of interest" description="Disordered" evidence="1">
    <location>
        <begin position="15"/>
        <end position="49"/>
    </location>
</feature>
<proteinExistence type="predicted"/>
<accession>A0AAN7JWJ8</accession>
<dbReference type="Proteomes" id="UP001345219">
    <property type="component" value="Chromosome 2"/>
</dbReference>
<evidence type="ECO:0000256" key="1">
    <source>
        <dbReference type="SAM" id="MobiDB-lite"/>
    </source>
</evidence>
<gene>
    <name evidence="2" type="ORF">SAY87_002301</name>
</gene>
<dbReference type="AlphaFoldDB" id="A0AAN7JWJ8"/>